<dbReference type="GeneID" id="102802442"/>
<accession>A0ABM0LTS8</accession>
<dbReference type="InterPro" id="IPR051423">
    <property type="entry name" value="CD225/Dispanin"/>
</dbReference>
<protein>
    <submittedName>
        <fullName evidence="9">Proline-rich transmembrane protein 1-like</fullName>
    </submittedName>
</protein>
<evidence type="ECO:0000256" key="4">
    <source>
        <dbReference type="ARBA" id="ARBA00022989"/>
    </source>
</evidence>
<keyword evidence="4 7" id="KW-1133">Transmembrane helix</keyword>
<keyword evidence="3 7" id="KW-0812">Transmembrane</keyword>
<evidence type="ECO:0000256" key="1">
    <source>
        <dbReference type="ARBA" id="ARBA00004370"/>
    </source>
</evidence>
<dbReference type="RefSeq" id="XP_006811169.1">
    <property type="nucleotide sequence ID" value="XM_006811106.1"/>
</dbReference>
<gene>
    <name evidence="9" type="primary">LOC102802442</name>
</gene>
<dbReference type="InterPro" id="IPR007593">
    <property type="entry name" value="CD225/Dispanin_fam"/>
</dbReference>
<keyword evidence="5 7" id="KW-0472">Membrane</keyword>
<feature type="region of interest" description="Disordered" evidence="6">
    <location>
        <begin position="1"/>
        <end position="20"/>
    </location>
</feature>
<evidence type="ECO:0000256" key="6">
    <source>
        <dbReference type="SAM" id="MobiDB-lite"/>
    </source>
</evidence>
<evidence type="ECO:0000256" key="3">
    <source>
        <dbReference type="ARBA" id="ARBA00022692"/>
    </source>
</evidence>
<evidence type="ECO:0000313" key="9">
    <source>
        <dbReference type="RefSeq" id="XP_006811169.1"/>
    </source>
</evidence>
<keyword evidence="8" id="KW-1185">Reference proteome</keyword>
<feature type="compositionally biased region" description="Basic and acidic residues" evidence="6">
    <location>
        <begin position="1"/>
        <end position="11"/>
    </location>
</feature>
<comment type="subcellular location">
    <subcellularLocation>
        <location evidence="1">Membrane</location>
    </subcellularLocation>
</comment>
<evidence type="ECO:0000313" key="8">
    <source>
        <dbReference type="Proteomes" id="UP000694865"/>
    </source>
</evidence>
<comment type="similarity">
    <text evidence="2">Belongs to the CD225/Dispanin family.</text>
</comment>
<sequence>MTEKQDTDIKSAEVPLSNHSTQTDAKMAGFPPAYTCTNLVAPAPVERKGHSTAPPNYLPLAIFATVCCFMPTGIFAILRASDANTAFARNDMTTAWKQAKRAKTLSYISIGIGCCSFLLVLILCAGILSLIPYLFSEYQSIINTEYQSIFNTTTSVY</sequence>
<dbReference type="Pfam" id="PF04505">
    <property type="entry name" value="CD225"/>
    <property type="match status" value="1"/>
</dbReference>
<feature type="transmembrane region" description="Helical" evidence="7">
    <location>
        <begin position="57"/>
        <end position="78"/>
    </location>
</feature>
<evidence type="ECO:0000256" key="7">
    <source>
        <dbReference type="SAM" id="Phobius"/>
    </source>
</evidence>
<evidence type="ECO:0000256" key="5">
    <source>
        <dbReference type="ARBA" id="ARBA00023136"/>
    </source>
</evidence>
<feature type="transmembrane region" description="Helical" evidence="7">
    <location>
        <begin position="107"/>
        <end position="135"/>
    </location>
</feature>
<dbReference type="Proteomes" id="UP000694865">
    <property type="component" value="Unplaced"/>
</dbReference>
<reference evidence="9" key="1">
    <citation type="submission" date="2025-08" db="UniProtKB">
        <authorList>
            <consortium name="RefSeq"/>
        </authorList>
    </citation>
    <scope>IDENTIFICATION</scope>
    <source>
        <tissue evidence="9">Testes</tissue>
    </source>
</reference>
<dbReference type="PANTHER" id="PTHR14948">
    <property type="entry name" value="NG5"/>
    <property type="match status" value="1"/>
</dbReference>
<organism evidence="8 9">
    <name type="scientific">Saccoglossus kowalevskii</name>
    <name type="common">Acorn worm</name>
    <dbReference type="NCBI Taxonomy" id="10224"/>
    <lineage>
        <taxon>Eukaryota</taxon>
        <taxon>Metazoa</taxon>
        <taxon>Hemichordata</taxon>
        <taxon>Enteropneusta</taxon>
        <taxon>Harrimaniidae</taxon>
        <taxon>Saccoglossus</taxon>
    </lineage>
</organism>
<name>A0ABM0LTS8_SACKO</name>
<evidence type="ECO:0000256" key="2">
    <source>
        <dbReference type="ARBA" id="ARBA00006843"/>
    </source>
</evidence>
<proteinExistence type="inferred from homology"/>
<dbReference type="PANTHER" id="PTHR14948:SF21">
    <property type="entry name" value="PROLINE-RICH TRANSMEMBRANE PROTEIN 1"/>
    <property type="match status" value="1"/>
</dbReference>